<dbReference type="EMBL" id="JADIKC010000008">
    <property type="protein sequence ID" value="MBM7123044.1"/>
    <property type="molecule type" value="Genomic_DNA"/>
</dbReference>
<sequence length="51" mass="5875">MSTFFINVLWRDMRSDGKPARAPPDRRMYDVQASMSRATYPINVANGLEQI</sequence>
<reference evidence="1 2" key="1">
    <citation type="submission" date="2020-10" db="EMBL/GenBank/DDBJ databases">
        <title>Phylogeny of dyella-like bacteria.</title>
        <authorList>
            <person name="Fu J."/>
        </authorList>
    </citation>
    <scope>NUCLEOTIDE SEQUENCE [LARGE SCALE GENOMIC DNA]</scope>
    <source>
        <strain evidence="1 2">THG-B117</strain>
    </source>
</reference>
<keyword evidence="2" id="KW-1185">Reference proteome</keyword>
<comment type="caution">
    <text evidence="1">The sequence shown here is derived from an EMBL/GenBank/DDBJ whole genome shotgun (WGS) entry which is preliminary data.</text>
</comment>
<proteinExistence type="predicted"/>
<evidence type="ECO:0000313" key="2">
    <source>
        <dbReference type="Proteomes" id="UP001430065"/>
    </source>
</evidence>
<dbReference type="Proteomes" id="UP001430065">
    <property type="component" value="Unassembled WGS sequence"/>
</dbReference>
<name>A0ABS2JVK8_9GAMM</name>
<accession>A0ABS2JVK8</accession>
<organism evidence="1 2">
    <name type="scientific">Dyella kyungheensis</name>
    <dbReference type="NCBI Taxonomy" id="1242174"/>
    <lineage>
        <taxon>Bacteria</taxon>
        <taxon>Pseudomonadati</taxon>
        <taxon>Pseudomonadota</taxon>
        <taxon>Gammaproteobacteria</taxon>
        <taxon>Lysobacterales</taxon>
        <taxon>Rhodanobacteraceae</taxon>
        <taxon>Dyella</taxon>
    </lineage>
</organism>
<dbReference type="RefSeq" id="WP_204637495.1">
    <property type="nucleotide sequence ID" value="NZ_JADIKC010000008.1"/>
</dbReference>
<evidence type="ECO:0000313" key="1">
    <source>
        <dbReference type="EMBL" id="MBM7123044.1"/>
    </source>
</evidence>
<protein>
    <submittedName>
        <fullName evidence="1">Uncharacterized protein</fullName>
    </submittedName>
</protein>
<gene>
    <name evidence="1" type="ORF">ISP20_17895</name>
</gene>